<dbReference type="EMBL" id="AMCI01002112">
    <property type="protein sequence ID" value="EJX03572.1"/>
    <property type="molecule type" value="Genomic_DNA"/>
</dbReference>
<dbReference type="InterPro" id="IPR011042">
    <property type="entry name" value="6-blade_b-propeller_TolB-like"/>
</dbReference>
<dbReference type="Pfam" id="PF07676">
    <property type="entry name" value="PD40"/>
    <property type="match status" value="4"/>
</dbReference>
<dbReference type="InterPro" id="IPR011659">
    <property type="entry name" value="WD40"/>
</dbReference>
<gene>
    <name evidence="2" type="ORF">EVA_08327</name>
</gene>
<comment type="caution">
    <text evidence="2">The sequence shown here is derived from an EMBL/GenBank/DDBJ whole genome shotgun (WGS) entry which is preliminary data.</text>
</comment>
<organism evidence="2">
    <name type="scientific">gut metagenome</name>
    <dbReference type="NCBI Taxonomy" id="749906"/>
    <lineage>
        <taxon>unclassified sequences</taxon>
        <taxon>metagenomes</taxon>
        <taxon>organismal metagenomes</taxon>
    </lineage>
</organism>
<dbReference type="AlphaFoldDB" id="J9G8N3"/>
<dbReference type="SUPFAM" id="SSF82171">
    <property type="entry name" value="DPP6 N-terminal domain-like"/>
    <property type="match status" value="1"/>
</dbReference>
<proteinExistence type="inferred from homology"/>
<reference evidence="2" key="1">
    <citation type="journal article" date="2012" name="PLoS ONE">
        <title>Gene sets for utilization of primary and secondary nutrition supplies in the distal gut of endangered iberian lynx.</title>
        <authorList>
            <person name="Alcaide M."/>
            <person name="Messina E."/>
            <person name="Richter M."/>
            <person name="Bargiela R."/>
            <person name="Peplies J."/>
            <person name="Huws S.A."/>
            <person name="Newbold C.J."/>
            <person name="Golyshin P.N."/>
            <person name="Simon M.A."/>
            <person name="Lopez G."/>
            <person name="Yakimov M.M."/>
            <person name="Ferrer M."/>
        </authorList>
    </citation>
    <scope>NUCLEOTIDE SEQUENCE</scope>
</reference>
<accession>J9G8N3</accession>
<dbReference type="PANTHER" id="PTHR36842:SF1">
    <property type="entry name" value="PROTEIN TOLB"/>
    <property type="match status" value="1"/>
</dbReference>
<evidence type="ECO:0000256" key="1">
    <source>
        <dbReference type="ARBA" id="ARBA00009820"/>
    </source>
</evidence>
<dbReference type="PANTHER" id="PTHR36842">
    <property type="entry name" value="PROTEIN TOLB HOMOLOG"/>
    <property type="match status" value="1"/>
</dbReference>
<name>J9G8N3_9ZZZZ</name>
<evidence type="ECO:0000313" key="2">
    <source>
        <dbReference type="EMBL" id="EJX03572.1"/>
    </source>
</evidence>
<protein>
    <submittedName>
        <fullName evidence="2">Cytochrome c binding protein</fullName>
    </submittedName>
</protein>
<sequence length="506" mass="58336">MMNTSLFHAIQRPFLLRNLFWVGLCSLMLAACSSVEKPKQARDIAEQPAIFPDYRDVTLPPKVAPLRFQLTEPVAAALTVLSVEGKEWLTAANDRGQFLFDEDDWQEMLQAAVGRSVEVKVYVRKTASDEWLRYRSFHWQVTADPVDAYLAYRLIEPGYELWNKMGIYQRELASFDQEVILENSLTEHNCMNCHTFCQQRPDRMLFHMRATLPGTYVLRDGEIEKLNTKAGGKVNTLVYPSWHPSGRYIAFSVNNTRQAFHKRDANRVEVYDLASDVVVYDVERHEVVTDSLLYSDTAFETFPTFAPDGHTLYFCSAQARTMPGEFDQVKYSLCRTTFDPDTRRFGSQVDTLFNSRTTQRSASFPRVSPDGRWLVFTVASYGNFSIWHRDADLYLADLQQGTVRPLVEANSDEVESYHSWSSNSRWLVFSSRRMDGLYTRPYLMHLDAEGRGGKPFVLPQADPDTYTTFPLSYNLPEWIRDRVKVNPHDWAEQARDEGTPIRLVEP</sequence>
<comment type="similarity">
    <text evidence="1">Belongs to the TolB family.</text>
</comment>
<dbReference type="Gene3D" id="2.120.10.30">
    <property type="entry name" value="TolB, C-terminal domain"/>
    <property type="match status" value="2"/>
</dbReference>